<gene>
    <name evidence="2" type="ordered locus">FraEuI1c_1851</name>
</gene>
<dbReference type="OrthoDB" id="3217739at2"/>
<evidence type="ECO:0000313" key="3">
    <source>
        <dbReference type="Proteomes" id="UP000002484"/>
    </source>
</evidence>
<dbReference type="Proteomes" id="UP000002484">
    <property type="component" value="Chromosome"/>
</dbReference>
<organism evidence="2 3">
    <name type="scientific">Pseudofrankia inefficax (strain DSM 45817 / CECT 9037 / DDB 130130 / EuI1c)</name>
    <name type="common">Frankia inefficax</name>
    <dbReference type="NCBI Taxonomy" id="298654"/>
    <lineage>
        <taxon>Bacteria</taxon>
        <taxon>Bacillati</taxon>
        <taxon>Actinomycetota</taxon>
        <taxon>Actinomycetes</taxon>
        <taxon>Frankiales</taxon>
        <taxon>Frankiaceae</taxon>
        <taxon>Pseudofrankia</taxon>
    </lineage>
</organism>
<dbReference type="InParanoid" id="E3JCR7"/>
<evidence type="ECO:0000256" key="1">
    <source>
        <dbReference type="SAM" id="MobiDB-lite"/>
    </source>
</evidence>
<keyword evidence="3" id="KW-1185">Reference proteome</keyword>
<proteinExistence type="predicted"/>
<dbReference type="RefSeq" id="WP_013423026.1">
    <property type="nucleotide sequence ID" value="NC_014666.1"/>
</dbReference>
<dbReference type="KEGG" id="fri:FraEuI1c_1851"/>
<sequence>MPCYRCDTRQTDPVRGTSPWARGVVGGEQVLVCPDCQRDPDWRRPLDRCAGCGSAHLSKALGLVVCRDCGSRTEPASRPPLSTERPATDRAGPLGAPQILAPAREPRLADPPKAVNAALAVDVEAALARMFGRATSEVPSTDDVADR</sequence>
<protein>
    <submittedName>
        <fullName evidence="2">Uncharacterized protein</fullName>
    </submittedName>
</protein>
<dbReference type="HOGENOM" id="CLU_160524_0_0_11"/>
<dbReference type="EMBL" id="CP002299">
    <property type="protein sequence ID" value="ADP79907.1"/>
    <property type="molecule type" value="Genomic_DNA"/>
</dbReference>
<dbReference type="eggNOG" id="ENOG50330DC">
    <property type="taxonomic scope" value="Bacteria"/>
</dbReference>
<dbReference type="AlphaFoldDB" id="E3JCR7"/>
<accession>E3JCR7</accession>
<reference evidence="2 3" key="1">
    <citation type="submission" date="2010-10" db="EMBL/GenBank/DDBJ databases">
        <title>Complete sequence of Frankia sp. EuI1c.</title>
        <authorList>
            <consortium name="US DOE Joint Genome Institute"/>
            <person name="Lucas S."/>
            <person name="Copeland A."/>
            <person name="Lapidus A."/>
            <person name="Cheng J.-F."/>
            <person name="Bruce D."/>
            <person name="Goodwin L."/>
            <person name="Pitluck S."/>
            <person name="Chertkov O."/>
            <person name="Detter J.C."/>
            <person name="Han C."/>
            <person name="Tapia R."/>
            <person name="Land M."/>
            <person name="Hauser L."/>
            <person name="Jeffries C."/>
            <person name="Kyrpides N."/>
            <person name="Ivanova N."/>
            <person name="Mikhailova N."/>
            <person name="Beauchemin N."/>
            <person name="Sen A."/>
            <person name="Sur S.A."/>
            <person name="Gtari M."/>
            <person name="Wall L."/>
            <person name="Tisa L."/>
            <person name="Woyke T."/>
        </authorList>
    </citation>
    <scope>NUCLEOTIDE SEQUENCE [LARGE SCALE GENOMIC DNA]</scope>
    <source>
        <strain evidence="3">DSM 45817 / CECT 9037 / EuI1c</strain>
    </source>
</reference>
<evidence type="ECO:0000313" key="2">
    <source>
        <dbReference type="EMBL" id="ADP79907.1"/>
    </source>
</evidence>
<feature type="region of interest" description="Disordered" evidence="1">
    <location>
        <begin position="70"/>
        <end position="97"/>
    </location>
</feature>
<name>E3JCR7_PSEI1</name>
<dbReference type="STRING" id="298654.FraEuI1c_1851"/>